<dbReference type="WBParaSite" id="ES5_v2.g22994.t1">
    <property type="protein sequence ID" value="ES5_v2.g22994.t1"/>
    <property type="gene ID" value="ES5_v2.g22994"/>
</dbReference>
<accession>A0AC34G052</accession>
<evidence type="ECO:0000313" key="1">
    <source>
        <dbReference type="Proteomes" id="UP000887579"/>
    </source>
</evidence>
<sequence length="82" mass="9360">MPFQDDVQIAIHTIKVHTTYGTMVSNLELDTNEEYNIFIFGENFQLVNELGISKSKSCELQQKVMHLESSATKLVFSTSFLE</sequence>
<protein>
    <submittedName>
        <fullName evidence="2">Uncharacterized protein</fullName>
    </submittedName>
</protein>
<evidence type="ECO:0000313" key="2">
    <source>
        <dbReference type="WBParaSite" id="ES5_v2.g22994.t1"/>
    </source>
</evidence>
<proteinExistence type="predicted"/>
<dbReference type="Proteomes" id="UP000887579">
    <property type="component" value="Unplaced"/>
</dbReference>
<name>A0AC34G052_9BILA</name>
<reference evidence="2" key="1">
    <citation type="submission" date="2022-11" db="UniProtKB">
        <authorList>
            <consortium name="WormBaseParasite"/>
        </authorList>
    </citation>
    <scope>IDENTIFICATION</scope>
</reference>
<organism evidence="1 2">
    <name type="scientific">Panagrolaimus sp. ES5</name>
    <dbReference type="NCBI Taxonomy" id="591445"/>
    <lineage>
        <taxon>Eukaryota</taxon>
        <taxon>Metazoa</taxon>
        <taxon>Ecdysozoa</taxon>
        <taxon>Nematoda</taxon>
        <taxon>Chromadorea</taxon>
        <taxon>Rhabditida</taxon>
        <taxon>Tylenchina</taxon>
        <taxon>Panagrolaimomorpha</taxon>
        <taxon>Panagrolaimoidea</taxon>
        <taxon>Panagrolaimidae</taxon>
        <taxon>Panagrolaimus</taxon>
    </lineage>
</organism>